<evidence type="ECO:0000256" key="3">
    <source>
        <dbReference type="ARBA" id="ARBA00023054"/>
    </source>
</evidence>
<feature type="domain" description="Mnd1 HTH" evidence="8">
    <location>
        <begin position="15"/>
        <end position="73"/>
    </location>
</feature>
<dbReference type="Pfam" id="PF03962">
    <property type="entry name" value="Mnd1"/>
    <property type="match status" value="1"/>
</dbReference>
<comment type="caution">
    <text evidence="9">The sequence shown here is derived from an EMBL/GenBank/DDBJ whole genome shotgun (WGS) entry which is preliminary data.</text>
</comment>
<name>A0A9P8I1S1_9PEZI</name>
<feature type="region of interest" description="Disordered" evidence="7">
    <location>
        <begin position="106"/>
        <end position="125"/>
    </location>
</feature>
<evidence type="ECO:0000256" key="2">
    <source>
        <dbReference type="ARBA" id="ARBA00005981"/>
    </source>
</evidence>
<organism evidence="9 10">
    <name type="scientific">Glutinoglossum americanum</name>
    <dbReference type="NCBI Taxonomy" id="1670608"/>
    <lineage>
        <taxon>Eukaryota</taxon>
        <taxon>Fungi</taxon>
        <taxon>Dikarya</taxon>
        <taxon>Ascomycota</taxon>
        <taxon>Pezizomycotina</taxon>
        <taxon>Geoglossomycetes</taxon>
        <taxon>Geoglossales</taxon>
        <taxon>Geoglossaceae</taxon>
        <taxon>Glutinoglossum</taxon>
    </lineage>
</organism>
<dbReference type="Proteomes" id="UP000698800">
    <property type="component" value="Unassembled WGS sequence"/>
</dbReference>
<dbReference type="GO" id="GO:0005634">
    <property type="term" value="C:nucleus"/>
    <property type="evidence" value="ECO:0007669"/>
    <property type="project" value="UniProtKB-SubCell"/>
</dbReference>
<keyword evidence="3 6" id="KW-0175">Coiled coil</keyword>
<dbReference type="InterPro" id="IPR040453">
    <property type="entry name" value="Mnd1_HTH"/>
</dbReference>
<dbReference type="EMBL" id="JAGHQL010000072">
    <property type="protein sequence ID" value="KAH0541668.1"/>
    <property type="molecule type" value="Genomic_DNA"/>
</dbReference>
<sequence>MAPKSLPPAAKQALILSFFQNSRTVHSIKDLEKALPSVASINGMQVKDYLQALSDDGKIRVEKIGSGNWYWCFLSEEKKNREKIMEDLNAEKERVSVSVVDLQDKIEDEGAAREDDSEEEDGQDRQGLKEAYANLQQQTRVLHTELSSYSDNDPTEVLRKREQVAALMASAERWTDNIYALESYLLEVTQDREAIENIRCEYYGGEYVEGEGLTELW</sequence>
<keyword evidence="10" id="KW-1185">Reference proteome</keyword>
<feature type="coiled-coil region" evidence="6">
    <location>
        <begin position="74"/>
        <end position="105"/>
    </location>
</feature>
<evidence type="ECO:0000259" key="8">
    <source>
        <dbReference type="Pfam" id="PF03962"/>
    </source>
</evidence>
<evidence type="ECO:0000313" key="9">
    <source>
        <dbReference type="EMBL" id="KAH0541668.1"/>
    </source>
</evidence>
<dbReference type="AlphaFoldDB" id="A0A9P8I1S1"/>
<reference evidence="9" key="1">
    <citation type="submission" date="2021-03" db="EMBL/GenBank/DDBJ databases">
        <title>Comparative genomics and phylogenomic investigation of the class Geoglossomycetes provide insights into ecological specialization and systematics.</title>
        <authorList>
            <person name="Melie T."/>
            <person name="Pirro S."/>
            <person name="Miller A.N."/>
            <person name="Quandt A."/>
        </authorList>
    </citation>
    <scope>NUCLEOTIDE SEQUENCE</scope>
    <source>
        <strain evidence="9">GBOQ0MN5Z8</strain>
    </source>
</reference>
<dbReference type="GO" id="GO:0007131">
    <property type="term" value="P:reciprocal meiotic recombination"/>
    <property type="evidence" value="ECO:0007669"/>
    <property type="project" value="InterPro"/>
</dbReference>
<comment type="subcellular location">
    <subcellularLocation>
        <location evidence="1 5">Nucleus</location>
    </subcellularLocation>
</comment>
<dbReference type="GO" id="GO:0003690">
    <property type="term" value="F:double-stranded DNA binding"/>
    <property type="evidence" value="ECO:0007669"/>
    <property type="project" value="InterPro"/>
</dbReference>
<comment type="function">
    <text evidence="5">Required for proper homologous chromosome pairing and efficient cross-over and intragenic recombination during meiosis.</text>
</comment>
<proteinExistence type="inferred from homology"/>
<dbReference type="PIRSF" id="PIRSF026991">
    <property type="entry name" value="Mnd1"/>
    <property type="match status" value="1"/>
</dbReference>
<accession>A0A9P8I1S1</accession>
<evidence type="ECO:0000256" key="4">
    <source>
        <dbReference type="ARBA" id="ARBA00023242"/>
    </source>
</evidence>
<evidence type="ECO:0000313" key="10">
    <source>
        <dbReference type="Proteomes" id="UP000698800"/>
    </source>
</evidence>
<dbReference type="OrthoDB" id="9978204at2759"/>
<evidence type="ECO:0000256" key="7">
    <source>
        <dbReference type="SAM" id="MobiDB-lite"/>
    </source>
</evidence>
<keyword evidence="4 5" id="KW-0539">Nucleus</keyword>
<evidence type="ECO:0000256" key="5">
    <source>
        <dbReference type="PIRNR" id="PIRNR026991"/>
    </source>
</evidence>
<evidence type="ECO:0000256" key="1">
    <source>
        <dbReference type="ARBA" id="ARBA00004123"/>
    </source>
</evidence>
<dbReference type="InterPro" id="IPR005647">
    <property type="entry name" value="Mnd1"/>
</dbReference>
<evidence type="ECO:0000256" key="6">
    <source>
        <dbReference type="SAM" id="Coils"/>
    </source>
</evidence>
<protein>
    <recommendedName>
        <fullName evidence="5">Meiotic nuclear division protein 1</fullName>
    </recommendedName>
</protein>
<gene>
    <name evidence="9" type="ORF">FGG08_003899</name>
</gene>
<comment type="similarity">
    <text evidence="2 5">Belongs to the MND1 family.</text>
</comment>